<dbReference type="Proteomes" id="UP000184330">
    <property type="component" value="Unassembled WGS sequence"/>
</dbReference>
<evidence type="ECO:0000313" key="7">
    <source>
        <dbReference type="EMBL" id="CZR64975.1"/>
    </source>
</evidence>
<dbReference type="Gene3D" id="1.10.540.10">
    <property type="entry name" value="Acyl-CoA dehydrogenase/oxidase, N-terminal domain"/>
    <property type="match status" value="1"/>
</dbReference>
<dbReference type="STRING" id="576137.A0A1L7XIV5"/>
<dbReference type="Pfam" id="PF00441">
    <property type="entry name" value="Acyl-CoA_dh_1"/>
    <property type="match status" value="1"/>
</dbReference>
<evidence type="ECO:0000313" key="8">
    <source>
        <dbReference type="Proteomes" id="UP000184330"/>
    </source>
</evidence>
<feature type="domain" description="Acyl-CoA dehydrogenase/oxidase N-terminal" evidence="6">
    <location>
        <begin position="8"/>
        <end position="106"/>
    </location>
</feature>
<keyword evidence="3" id="KW-0285">Flavoprotein</keyword>
<sequence length="424" mass="45106">MVDFTLSPSEQGVQQVARAFATKHLAGAKKAYSQLPSHKERFQSIKPIYHEAVLAGLIKGQIPTPLGGTSGSLIEAAILVEEMYAVEPAACLTIFGTGLGLTPLILAFRPELAGFLEPFLGGEGAPLASLVFSEPGGVANWLEEGAPGLQTTAYLDGDEWVLNGEKLWATNSAGWDFKGADLGCVVCRCTNSDIPASASPADRIMILLVTAADIARGGEGVFEVLNHQQSAGHTAASGPHIKYTNLRIPAKNVLCPPGTGVPVVTGSFEMSACLVGAMGTGIQRAIFDAALAFSKNSRGGNVPIGERQSVADLLIDIKMRTETSRYLTWKAAHRLLSEGANYDDKRELALEAKVYCSDAAVKSAIDAINLVGVSAYDLNMPFTDLLNDAMVLPIFDGGNVGIRKRALQKLFMSENYKPWATCYE</sequence>
<feature type="domain" description="Acyl-CoA dehydrogenase/oxidase C-terminal" evidence="5">
    <location>
        <begin position="258"/>
        <end position="398"/>
    </location>
</feature>
<dbReference type="InterPro" id="IPR009075">
    <property type="entry name" value="AcylCo_DH/oxidase_C"/>
</dbReference>
<protein>
    <submittedName>
        <fullName evidence="7">Related to acyl-CoA dehydrogenase, medium-chain specific, mitochondrial</fullName>
    </submittedName>
</protein>
<organism evidence="7 8">
    <name type="scientific">Phialocephala subalpina</name>
    <dbReference type="NCBI Taxonomy" id="576137"/>
    <lineage>
        <taxon>Eukaryota</taxon>
        <taxon>Fungi</taxon>
        <taxon>Dikarya</taxon>
        <taxon>Ascomycota</taxon>
        <taxon>Pezizomycotina</taxon>
        <taxon>Leotiomycetes</taxon>
        <taxon>Helotiales</taxon>
        <taxon>Mollisiaceae</taxon>
        <taxon>Phialocephala</taxon>
        <taxon>Phialocephala fortinii species complex</taxon>
    </lineage>
</organism>
<dbReference type="GO" id="GO:0003995">
    <property type="term" value="F:acyl-CoA dehydrogenase activity"/>
    <property type="evidence" value="ECO:0007669"/>
    <property type="project" value="TreeGrafter"/>
</dbReference>
<dbReference type="CDD" id="cd00567">
    <property type="entry name" value="ACAD"/>
    <property type="match status" value="1"/>
</dbReference>
<gene>
    <name evidence="7" type="ORF">PAC_14875</name>
</gene>
<comment type="cofactor">
    <cofactor evidence="1">
        <name>FAD</name>
        <dbReference type="ChEBI" id="CHEBI:57692"/>
    </cofactor>
</comment>
<dbReference type="InterPro" id="IPR013786">
    <property type="entry name" value="AcylCoA_DH/ox_N"/>
</dbReference>
<dbReference type="GO" id="GO:0033539">
    <property type="term" value="P:fatty acid beta-oxidation using acyl-CoA dehydrogenase"/>
    <property type="evidence" value="ECO:0007669"/>
    <property type="project" value="TreeGrafter"/>
</dbReference>
<dbReference type="SUPFAM" id="SSF56645">
    <property type="entry name" value="Acyl-CoA dehydrogenase NM domain-like"/>
    <property type="match status" value="1"/>
</dbReference>
<dbReference type="Gene3D" id="2.40.110.10">
    <property type="entry name" value="Butyryl-CoA Dehydrogenase, subunit A, domain 2"/>
    <property type="match status" value="1"/>
</dbReference>
<dbReference type="InterPro" id="IPR037069">
    <property type="entry name" value="AcylCoA_DH/ox_N_sf"/>
</dbReference>
<dbReference type="InterPro" id="IPR046373">
    <property type="entry name" value="Acyl-CoA_Oxase/DH_mid-dom_sf"/>
</dbReference>
<evidence type="ECO:0000256" key="1">
    <source>
        <dbReference type="ARBA" id="ARBA00001974"/>
    </source>
</evidence>
<dbReference type="PANTHER" id="PTHR43884:SF12">
    <property type="entry name" value="ISOVALERYL-COA DEHYDROGENASE, MITOCHONDRIAL-RELATED"/>
    <property type="match status" value="1"/>
</dbReference>
<dbReference type="Pfam" id="PF02771">
    <property type="entry name" value="Acyl-CoA_dh_N"/>
    <property type="match status" value="1"/>
</dbReference>
<keyword evidence="4" id="KW-0274">FAD</keyword>
<accession>A0A1L7XIV5</accession>
<evidence type="ECO:0000259" key="5">
    <source>
        <dbReference type="Pfam" id="PF00441"/>
    </source>
</evidence>
<dbReference type="Gene3D" id="1.20.140.10">
    <property type="entry name" value="Butyryl-CoA Dehydrogenase, subunit A, domain 3"/>
    <property type="match status" value="1"/>
</dbReference>
<dbReference type="InterPro" id="IPR036250">
    <property type="entry name" value="AcylCo_DH-like_C"/>
</dbReference>
<dbReference type="PANTHER" id="PTHR43884">
    <property type="entry name" value="ACYL-COA DEHYDROGENASE"/>
    <property type="match status" value="1"/>
</dbReference>
<proteinExistence type="inferred from homology"/>
<dbReference type="EMBL" id="FJOG01000028">
    <property type="protein sequence ID" value="CZR64975.1"/>
    <property type="molecule type" value="Genomic_DNA"/>
</dbReference>
<dbReference type="AlphaFoldDB" id="A0A1L7XIV5"/>
<dbReference type="SUPFAM" id="SSF47203">
    <property type="entry name" value="Acyl-CoA dehydrogenase C-terminal domain-like"/>
    <property type="match status" value="1"/>
</dbReference>
<reference evidence="7 8" key="1">
    <citation type="submission" date="2016-03" db="EMBL/GenBank/DDBJ databases">
        <authorList>
            <person name="Ploux O."/>
        </authorList>
    </citation>
    <scope>NUCLEOTIDE SEQUENCE [LARGE SCALE GENOMIC DNA]</scope>
    <source>
        <strain evidence="7 8">UAMH 11012</strain>
    </source>
</reference>
<evidence type="ECO:0000256" key="4">
    <source>
        <dbReference type="ARBA" id="ARBA00022827"/>
    </source>
</evidence>
<evidence type="ECO:0000256" key="2">
    <source>
        <dbReference type="ARBA" id="ARBA00009347"/>
    </source>
</evidence>
<dbReference type="GO" id="GO:0046359">
    <property type="term" value="P:butyrate catabolic process"/>
    <property type="evidence" value="ECO:0007669"/>
    <property type="project" value="TreeGrafter"/>
</dbReference>
<name>A0A1L7XIV5_9HELO</name>
<evidence type="ECO:0000259" key="6">
    <source>
        <dbReference type="Pfam" id="PF02771"/>
    </source>
</evidence>
<dbReference type="InterPro" id="IPR009100">
    <property type="entry name" value="AcylCoA_DH/oxidase_NM_dom_sf"/>
</dbReference>
<keyword evidence="8" id="KW-1185">Reference proteome</keyword>
<comment type="similarity">
    <text evidence="2">Belongs to the acyl-CoA dehydrogenase family.</text>
</comment>
<evidence type="ECO:0000256" key="3">
    <source>
        <dbReference type="ARBA" id="ARBA00022630"/>
    </source>
</evidence>
<dbReference type="OrthoDB" id="10016597at2759"/>
<dbReference type="GO" id="GO:0050660">
    <property type="term" value="F:flavin adenine dinucleotide binding"/>
    <property type="evidence" value="ECO:0007669"/>
    <property type="project" value="InterPro"/>
</dbReference>